<sequence>MDIYREDIKDKLKSLTAEQQLLFAALTCERLYPNYVYFHEKFDWGDPKVLLDSIEMIYQSLFIKNLFGSDEIQEHAEAIDMITPDTEDYSEVFVSFALDACTSVYSTLNFMLDQNLDHVADVASYARDTVDMFIQVRDNLNIHVNDLETRIANDPLMIREKSRQLSIIEKLKSLNDQDVSDSLIEDLRDKSFIIDTEAIS</sequence>
<evidence type="ECO:0000313" key="2">
    <source>
        <dbReference type="Proteomes" id="UP001597461"/>
    </source>
</evidence>
<name>A0ABW5MN06_9SPHI</name>
<keyword evidence="2" id="KW-1185">Reference proteome</keyword>
<dbReference type="Pfam" id="PF04222">
    <property type="entry name" value="DUF416"/>
    <property type="match status" value="1"/>
</dbReference>
<accession>A0ABW5MN06</accession>
<evidence type="ECO:0000313" key="1">
    <source>
        <dbReference type="EMBL" id="MFD2584497.1"/>
    </source>
</evidence>
<comment type="caution">
    <text evidence="1">The sequence shown here is derived from an EMBL/GenBank/DDBJ whole genome shotgun (WGS) entry which is preliminary data.</text>
</comment>
<dbReference type="EMBL" id="JBHULL010000037">
    <property type="protein sequence ID" value="MFD2584497.1"/>
    <property type="molecule type" value="Genomic_DNA"/>
</dbReference>
<dbReference type="Gene3D" id="1.20.1590.10">
    <property type="entry name" value="YP_001051499.1 domain like"/>
    <property type="match status" value="1"/>
</dbReference>
<dbReference type="RefSeq" id="WP_379081612.1">
    <property type="nucleotide sequence ID" value="NZ_JBHULL010000037.1"/>
</dbReference>
<dbReference type="InterPro" id="IPR023381">
    <property type="entry name" value="YP001051499.1-like_dom_sf"/>
</dbReference>
<proteinExistence type="predicted"/>
<dbReference type="InterPro" id="IPR007338">
    <property type="entry name" value="DUF416"/>
</dbReference>
<reference evidence="2" key="1">
    <citation type="journal article" date="2019" name="Int. J. Syst. Evol. Microbiol.">
        <title>The Global Catalogue of Microorganisms (GCM) 10K type strain sequencing project: providing services to taxonomists for standard genome sequencing and annotation.</title>
        <authorList>
            <consortium name="The Broad Institute Genomics Platform"/>
            <consortium name="The Broad Institute Genome Sequencing Center for Infectious Disease"/>
            <person name="Wu L."/>
            <person name="Ma J."/>
        </authorList>
    </citation>
    <scope>NUCLEOTIDE SEQUENCE [LARGE SCALE GENOMIC DNA]</scope>
    <source>
        <strain evidence="2">KCTC 42866</strain>
    </source>
</reference>
<protein>
    <submittedName>
        <fullName evidence="1">DUF416 family protein</fullName>
    </submittedName>
</protein>
<dbReference type="Proteomes" id="UP001597461">
    <property type="component" value="Unassembled WGS sequence"/>
</dbReference>
<organism evidence="1 2">
    <name type="scientific">Pedobacter vanadiisoli</name>
    <dbReference type="NCBI Taxonomy" id="1761975"/>
    <lineage>
        <taxon>Bacteria</taxon>
        <taxon>Pseudomonadati</taxon>
        <taxon>Bacteroidota</taxon>
        <taxon>Sphingobacteriia</taxon>
        <taxon>Sphingobacteriales</taxon>
        <taxon>Sphingobacteriaceae</taxon>
        <taxon>Pedobacter</taxon>
    </lineage>
</organism>
<gene>
    <name evidence="1" type="ORF">ACFSR6_18515</name>
</gene>